<protein>
    <recommendedName>
        <fullName evidence="2">ATPase AAA-type core domain-containing protein</fullName>
    </recommendedName>
</protein>
<name>A0A086TIT3_9FUNG</name>
<feature type="domain" description="ATPase AAA-type core" evidence="2">
    <location>
        <begin position="10"/>
        <end position="70"/>
    </location>
</feature>
<dbReference type="OrthoDB" id="10251412at2759"/>
<organism evidence="3 4">
    <name type="scientific">Podila verticillata NRRL 6337</name>
    <dbReference type="NCBI Taxonomy" id="1069443"/>
    <lineage>
        <taxon>Eukaryota</taxon>
        <taxon>Fungi</taxon>
        <taxon>Fungi incertae sedis</taxon>
        <taxon>Mucoromycota</taxon>
        <taxon>Mortierellomycotina</taxon>
        <taxon>Mortierellomycetes</taxon>
        <taxon>Mortierellales</taxon>
        <taxon>Mortierellaceae</taxon>
        <taxon>Podila</taxon>
    </lineage>
</organism>
<feature type="region of interest" description="Disordered" evidence="1">
    <location>
        <begin position="80"/>
        <end position="170"/>
    </location>
</feature>
<proteinExistence type="predicted"/>
<gene>
    <name evidence="3" type="ORF">MVEG_12289</name>
</gene>
<evidence type="ECO:0000256" key="1">
    <source>
        <dbReference type="SAM" id="MobiDB-lite"/>
    </source>
</evidence>
<keyword evidence="4" id="KW-1185">Reference proteome</keyword>
<dbReference type="InterPro" id="IPR027417">
    <property type="entry name" value="P-loop_NTPase"/>
</dbReference>
<evidence type="ECO:0000313" key="3">
    <source>
        <dbReference type="EMBL" id="KFH61860.1"/>
    </source>
</evidence>
<dbReference type="InterPro" id="IPR003959">
    <property type="entry name" value="ATPase_AAA_core"/>
</dbReference>
<reference evidence="3 4" key="1">
    <citation type="submission" date="2011-02" db="EMBL/GenBank/DDBJ databases">
        <title>The Genome Sequence of Mortierella verticillata NRRL 6337.</title>
        <authorList>
            <consortium name="The Broad Institute Genome Sequencing Platform"/>
            <person name="Russ C."/>
            <person name="Cuomo C."/>
            <person name="Burger G."/>
            <person name="Gray M.W."/>
            <person name="Holland P.W.H."/>
            <person name="King N."/>
            <person name="Lang F.B.F."/>
            <person name="Roger A.J."/>
            <person name="Ruiz-Trillo I."/>
            <person name="Young S.K."/>
            <person name="Zeng Q."/>
            <person name="Gargeya S."/>
            <person name="Alvarado L."/>
            <person name="Berlin A."/>
            <person name="Chapman S.B."/>
            <person name="Chen Z."/>
            <person name="Freedman E."/>
            <person name="Gellesch M."/>
            <person name="Goldberg J."/>
            <person name="Griggs A."/>
            <person name="Gujja S."/>
            <person name="Heilman E."/>
            <person name="Heiman D."/>
            <person name="Howarth C."/>
            <person name="Mehta T."/>
            <person name="Neiman D."/>
            <person name="Pearson M."/>
            <person name="Roberts A."/>
            <person name="Saif S."/>
            <person name="Shea T."/>
            <person name="Shenoy N."/>
            <person name="Sisk P."/>
            <person name="Stolte C."/>
            <person name="Sykes S."/>
            <person name="White J."/>
            <person name="Yandava C."/>
            <person name="Haas B."/>
            <person name="Nusbaum C."/>
            <person name="Birren B."/>
        </authorList>
    </citation>
    <scope>NUCLEOTIDE SEQUENCE [LARGE SCALE GENOMIC DNA]</scope>
    <source>
        <strain evidence="3 4">NRRL 6337</strain>
    </source>
</reference>
<dbReference type="GO" id="GO:0016887">
    <property type="term" value="F:ATP hydrolysis activity"/>
    <property type="evidence" value="ECO:0007669"/>
    <property type="project" value="InterPro"/>
</dbReference>
<dbReference type="AlphaFoldDB" id="A0A086TIT3"/>
<feature type="compositionally biased region" description="Low complexity" evidence="1">
    <location>
        <begin position="80"/>
        <end position="91"/>
    </location>
</feature>
<dbReference type="GO" id="GO:0005524">
    <property type="term" value="F:ATP binding"/>
    <property type="evidence" value="ECO:0007669"/>
    <property type="project" value="InterPro"/>
</dbReference>
<sequence length="170" mass="18103">MEDANAALIKRKAGKGSEGENNITLLGILNSFDGITAQEGSVVFMTTNRIQKLDPALICAGHCNQKLLFGYADEHQIWAPQKPQSSVQSSKNIKEADAAASDSITAGAGPAGSDNESKAHFVSQPKQSRASGKQKATKNSTKHKAKSDDNTDPKKPELPNKLPKPPARRA</sequence>
<accession>A0A086TIT3</accession>
<evidence type="ECO:0000313" key="4">
    <source>
        <dbReference type="Proteomes" id="UP000243308"/>
    </source>
</evidence>
<dbReference type="Gene3D" id="3.40.50.300">
    <property type="entry name" value="P-loop containing nucleotide triphosphate hydrolases"/>
    <property type="match status" value="1"/>
</dbReference>
<dbReference type="Proteomes" id="UP000243308">
    <property type="component" value="Unassembled WGS sequence"/>
</dbReference>
<dbReference type="SUPFAM" id="SSF52540">
    <property type="entry name" value="P-loop containing nucleoside triphosphate hydrolases"/>
    <property type="match status" value="1"/>
</dbReference>
<evidence type="ECO:0000259" key="2">
    <source>
        <dbReference type="Pfam" id="PF00004"/>
    </source>
</evidence>
<dbReference type="Pfam" id="PF00004">
    <property type="entry name" value="AAA"/>
    <property type="match status" value="1"/>
</dbReference>
<dbReference type="EMBL" id="KN042436">
    <property type="protein sequence ID" value="KFH61860.1"/>
    <property type="molecule type" value="Genomic_DNA"/>
</dbReference>
<feature type="compositionally biased region" description="Basic and acidic residues" evidence="1">
    <location>
        <begin position="146"/>
        <end position="158"/>
    </location>
</feature>